<dbReference type="Pfam" id="PF00440">
    <property type="entry name" value="TetR_N"/>
    <property type="match status" value="1"/>
</dbReference>
<feature type="DNA-binding region" description="H-T-H motif" evidence="4">
    <location>
        <begin position="39"/>
        <end position="58"/>
    </location>
</feature>
<dbReference type="SUPFAM" id="SSF46689">
    <property type="entry name" value="Homeodomain-like"/>
    <property type="match status" value="1"/>
</dbReference>
<dbReference type="InterPro" id="IPR036271">
    <property type="entry name" value="Tet_transcr_reg_TetR-rel_C_sf"/>
</dbReference>
<dbReference type="InterPro" id="IPR009057">
    <property type="entry name" value="Homeodomain-like_sf"/>
</dbReference>
<protein>
    <submittedName>
        <fullName evidence="6">TetR/AcrR family transcriptional regulator</fullName>
    </submittedName>
</protein>
<evidence type="ECO:0000256" key="4">
    <source>
        <dbReference type="PROSITE-ProRule" id="PRU00335"/>
    </source>
</evidence>
<name>A0ABU4B6I6_9NOCA</name>
<proteinExistence type="predicted"/>
<dbReference type="InterPro" id="IPR001647">
    <property type="entry name" value="HTH_TetR"/>
</dbReference>
<dbReference type="Gene3D" id="1.10.357.10">
    <property type="entry name" value="Tetracycline Repressor, domain 2"/>
    <property type="match status" value="1"/>
</dbReference>
<dbReference type="RefSeq" id="WP_317562704.1">
    <property type="nucleotide sequence ID" value="NZ_JAWLJX010000001.1"/>
</dbReference>
<gene>
    <name evidence="6" type="ORF">R3P96_00450</name>
</gene>
<organism evidence="6 7">
    <name type="scientific">Rhodococcoides yunnanense</name>
    <dbReference type="NCBI Taxonomy" id="278209"/>
    <lineage>
        <taxon>Bacteria</taxon>
        <taxon>Bacillati</taxon>
        <taxon>Actinomycetota</taxon>
        <taxon>Actinomycetes</taxon>
        <taxon>Mycobacteriales</taxon>
        <taxon>Nocardiaceae</taxon>
        <taxon>Rhodococcoides</taxon>
    </lineage>
</organism>
<dbReference type="Proteomes" id="UP001185755">
    <property type="component" value="Unassembled WGS sequence"/>
</dbReference>
<evidence type="ECO:0000313" key="6">
    <source>
        <dbReference type="EMBL" id="MDV6259801.1"/>
    </source>
</evidence>
<evidence type="ECO:0000256" key="1">
    <source>
        <dbReference type="ARBA" id="ARBA00023015"/>
    </source>
</evidence>
<evidence type="ECO:0000259" key="5">
    <source>
        <dbReference type="PROSITE" id="PS50977"/>
    </source>
</evidence>
<keyword evidence="1" id="KW-0805">Transcription regulation</keyword>
<keyword evidence="2 4" id="KW-0238">DNA-binding</keyword>
<reference evidence="6 7" key="1">
    <citation type="submission" date="2023-10" db="EMBL/GenBank/DDBJ databases">
        <title>Development of a sustainable strategy for remediation of hydrocarbon-contaminated territories based on the waste exchange concept.</title>
        <authorList>
            <person name="Krivoruchko A."/>
        </authorList>
    </citation>
    <scope>NUCLEOTIDE SEQUENCE [LARGE SCALE GENOMIC DNA]</scope>
    <source>
        <strain evidence="6 7">IEGM 1323</strain>
    </source>
</reference>
<dbReference type="EMBL" id="JAWLJX010000001">
    <property type="protein sequence ID" value="MDV6259801.1"/>
    <property type="molecule type" value="Genomic_DNA"/>
</dbReference>
<dbReference type="PANTHER" id="PTHR47506">
    <property type="entry name" value="TRANSCRIPTIONAL REGULATORY PROTEIN"/>
    <property type="match status" value="1"/>
</dbReference>
<comment type="caution">
    <text evidence="6">The sequence shown here is derived from an EMBL/GenBank/DDBJ whole genome shotgun (WGS) entry which is preliminary data.</text>
</comment>
<sequence length="206" mass="22611">MLDGTPKGAARGRSRGFDKQRALESAMDMFWQHGYEGTSVSELCTGIGIKPPSLYAAFGSKAQLFLDVLEYYERTYWDPVWDAFEREPHVMSAFRQLFEDTVSVITAPGPHLGCLATLSTASLVDRDNDVARALAAIGDDGLRRFEAKLDFGIEDGQISSNADTLAIAYTASMIVDGLAMRAHDRMPPEMLRRLAALGTNMIPLSD</sequence>
<dbReference type="SUPFAM" id="SSF48498">
    <property type="entry name" value="Tetracyclin repressor-like, C-terminal domain"/>
    <property type="match status" value="1"/>
</dbReference>
<keyword evidence="3" id="KW-0804">Transcription</keyword>
<accession>A0ABU4B6I6</accession>
<evidence type="ECO:0000256" key="2">
    <source>
        <dbReference type="ARBA" id="ARBA00023125"/>
    </source>
</evidence>
<keyword evidence="7" id="KW-1185">Reference proteome</keyword>
<dbReference type="Gene3D" id="1.10.10.60">
    <property type="entry name" value="Homeodomain-like"/>
    <property type="match status" value="1"/>
</dbReference>
<evidence type="ECO:0000313" key="7">
    <source>
        <dbReference type="Proteomes" id="UP001185755"/>
    </source>
</evidence>
<dbReference type="PANTHER" id="PTHR47506:SF1">
    <property type="entry name" value="HTH-TYPE TRANSCRIPTIONAL REGULATOR YJDC"/>
    <property type="match status" value="1"/>
</dbReference>
<feature type="domain" description="HTH tetR-type" evidence="5">
    <location>
        <begin position="16"/>
        <end position="76"/>
    </location>
</feature>
<evidence type="ECO:0000256" key="3">
    <source>
        <dbReference type="ARBA" id="ARBA00023163"/>
    </source>
</evidence>
<dbReference type="PROSITE" id="PS50977">
    <property type="entry name" value="HTH_TETR_2"/>
    <property type="match status" value="1"/>
</dbReference>